<reference evidence="5 6" key="1">
    <citation type="submission" date="2018-05" db="EMBL/GenBank/DDBJ databases">
        <title>Micromonospora from Atacama Desert.</title>
        <authorList>
            <person name="Carro L."/>
            <person name="Goodfellow M."/>
            <person name="Klenk H.-P."/>
        </authorList>
    </citation>
    <scope>NUCLEOTIDE SEQUENCE [LARGE SCALE GENOMIC DNA]</scope>
    <source>
        <strain evidence="5 6">LB39</strain>
    </source>
</reference>
<evidence type="ECO:0000256" key="3">
    <source>
        <dbReference type="ARBA" id="ARBA00022840"/>
    </source>
</evidence>
<dbReference type="InterPro" id="IPR003593">
    <property type="entry name" value="AAA+_ATPase"/>
</dbReference>
<accession>A0A3N9WEZ7</accession>
<feature type="domain" description="ABC transporter" evidence="4">
    <location>
        <begin position="3"/>
        <end position="197"/>
    </location>
</feature>
<dbReference type="Pfam" id="PF00005">
    <property type="entry name" value="ABC_tran"/>
    <property type="match status" value="1"/>
</dbReference>
<keyword evidence="1" id="KW-0813">Transport</keyword>
<keyword evidence="2" id="KW-0547">Nucleotide-binding</keyword>
<protein>
    <submittedName>
        <fullName evidence="5">ABC transporter</fullName>
    </submittedName>
</protein>
<organism evidence="5 6">
    <name type="scientific">Micromonospora inaquosa</name>
    <dbReference type="NCBI Taxonomy" id="2203716"/>
    <lineage>
        <taxon>Bacteria</taxon>
        <taxon>Bacillati</taxon>
        <taxon>Actinomycetota</taxon>
        <taxon>Actinomycetes</taxon>
        <taxon>Micromonosporales</taxon>
        <taxon>Micromonosporaceae</taxon>
        <taxon>Micromonospora</taxon>
    </lineage>
</organism>
<evidence type="ECO:0000259" key="4">
    <source>
        <dbReference type="PROSITE" id="PS50893"/>
    </source>
</evidence>
<gene>
    <name evidence="5" type="ORF">DLJ59_24590</name>
</gene>
<keyword evidence="6" id="KW-1185">Reference proteome</keyword>
<dbReference type="InterPro" id="IPR027417">
    <property type="entry name" value="P-loop_NTPase"/>
</dbReference>
<name>A0A3N9WEZ7_9ACTN</name>
<keyword evidence="3" id="KW-0067">ATP-binding</keyword>
<comment type="caution">
    <text evidence="5">The sequence shown here is derived from an EMBL/GenBank/DDBJ whole genome shotgun (WGS) entry which is preliminary data.</text>
</comment>
<dbReference type="PANTHER" id="PTHR42788">
    <property type="entry name" value="TAURINE IMPORT ATP-BINDING PROTEIN-RELATED"/>
    <property type="match status" value="1"/>
</dbReference>
<dbReference type="InterPro" id="IPR017871">
    <property type="entry name" value="ABC_transporter-like_CS"/>
</dbReference>
<dbReference type="PROSITE" id="PS00211">
    <property type="entry name" value="ABC_TRANSPORTER_1"/>
    <property type="match status" value="1"/>
</dbReference>
<evidence type="ECO:0000313" key="6">
    <source>
        <dbReference type="Proteomes" id="UP000282312"/>
    </source>
</evidence>
<dbReference type="GO" id="GO:0005524">
    <property type="term" value="F:ATP binding"/>
    <property type="evidence" value="ECO:0007669"/>
    <property type="project" value="UniProtKB-KW"/>
</dbReference>
<dbReference type="SMART" id="SM00382">
    <property type="entry name" value="AAA"/>
    <property type="match status" value="1"/>
</dbReference>
<dbReference type="AlphaFoldDB" id="A0A3N9WEZ7"/>
<proteinExistence type="predicted"/>
<dbReference type="InterPro" id="IPR003439">
    <property type="entry name" value="ABC_transporter-like_ATP-bd"/>
</dbReference>
<dbReference type="RefSeq" id="WP_124774969.1">
    <property type="nucleotide sequence ID" value="NZ_QGSZ01000270.1"/>
</dbReference>
<dbReference type="PANTHER" id="PTHR42788:SF13">
    <property type="entry name" value="ALIPHATIC SULFONATES IMPORT ATP-BINDING PROTEIN SSUB"/>
    <property type="match status" value="1"/>
</dbReference>
<dbReference type="EMBL" id="QGSZ01000270">
    <property type="protein sequence ID" value="RQW99369.1"/>
    <property type="molecule type" value="Genomic_DNA"/>
</dbReference>
<evidence type="ECO:0000313" key="5">
    <source>
        <dbReference type="EMBL" id="RQW99369.1"/>
    </source>
</evidence>
<dbReference type="Proteomes" id="UP000282312">
    <property type="component" value="Unassembled WGS sequence"/>
</dbReference>
<sequence>MLISADQIGHQFAGQLPLFRNLTFRLSSGDVVALTGPSGSGKSTTLGILAGWIRPSEGRIERFGAGRTLWVFQNPHGVPRRSSLSHVMLPFLAAGLSRDEAEDSAQRILEKFGLAQLSNSLFQDLSGGEAQRLMLARAVAASPSLLLVDEPTAQLDSKSASTVIDVLGDLGMNGAAVVIATHDARVRDACDRTIDLGAF</sequence>
<dbReference type="OrthoDB" id="4425833at2"/>
<dbReference type="SUPFAM" id="SSF52540">
    <property type="entry name" value="P-loop containing nucleoside triphosphate hydrolases"/>
    <property type="match status" value="1"/>
</dbReference>
<dbReference type="InterPro" id="IPR050166">
    <property type="entry name" value="ABC_transporter_ATP-bind"/>
</dbReference>
<evidence type="ECO:0000256" key="1">
    <source>
        <dbReference type="ARBA" id="ARBA00022448"/>
    </source>
</evidence>
<dbReference type="GO" id="GO:0016887">
    <property type="term" value="F:ATP hydrolysis activity"/>
    <property type="evidence" value="ECO:0007669"/>
    <property type="project" value="InterPro"/>
</dbReference>
<dbReference type="PROSITE" id="PS50893">
    <property type="entry name" value="ABC_TRANSPORTER_2"/>
    <property type="match status" value="1"/>
</dbReference>
<evidence type="ECO:0000256" key="2">
    <source>
        <dbReference type="ARBA" id="ARBA00022741"/>
    </source>
</evidence>
<dbReference type="Gene3D" id="3.40.50.300">
    <property type="entry name" value="P-loop containing nucleotide triphosphate hydrolases"/>
    <property type="match status" value="1"/>
</dbReference>